<feature type="signal peptide" evidence="2">
    <location>
        <begin position="1"/>
        <end position="22"/>
    </location>
</feature>
<evidence type="ECO:0000313" key="5">
    <source>
        <dbReference type="Proteomes" id="UP000468735"/>
    </source>
</evidence>
<feature type="compositionally biased region" description="Low complexity" evidence="1">
    <location>
        <begin position="177"/>
        <end position="187"/>
    </location>
</feature>
<protein>
    <submittedName>
        <fullName evidence="4">SH3 domain-containing protein</fullName>
    </submittedName>
</protein>
<evidence type="ECO:0000256" key="2">
    <source>
        <dbReference type="SAM" id="SignalP"/>
    </source>
</evidence>
<dbReference type="Proteomes" id="UP000468735">
    <property type="component" value="Unassembled WGS sequence"/>
</dbReference>
<dbReference type="InterPro" id="IPR003646">
    <property type="entry name" value="SH3-like_bac-type"/>
</dbReference>
<feature type="compositionally biased region" description="Pro residues" evidence="1">
    <location>
        <begin position="205"/>
        <end position="218"/>
    </location>
</feature>
<proteinExistence type="predicted"/>
<keyword evidence="2" id="KW-0732">Signal</keyword>
<feature type="chain" id="PRO_5038874878" evidence="2">
    <location>
        <begin position="23"/>
        <end position="218"/>
    </location>
</feature>
<dbReference type="Gene3D" id="2.30.30.40">
    <property type="entry name" value="SH3 Domains"/>
    <property type="match status" value="2"/>
</dbReference>
<feature type="compositionally biased region" description="Basic and acidic residues" evidence="1">
    <location>
        <begin position="188"/>
        <end position="202"/>
    </location>
</feature>
<evidence type="ECO:0000259" key="3">
    <source>
        <dbReference type="PROSITE" id="PS51781"/>
    </source>
</evidence>
<dbReference type="RefSeq" id="WP_151558032.1">
    <property type="nucleotide sequence ID" value="NZ_WBMT01000002.1"/>
</dbReference>
<keyword evidence="5" id="KW-1185">Reference proteome</keyword>
<dbReference type="SMART" id="SM00287">
    <property type="entry name" value="SH3b"/>
    <property type="match status" value="2"/>
</dbReference>
<reference evidence="4 5" key="1">
    <citation type="submission" date="2019-09" db="EMBL/GenBank/DDBJ databases">
        <title>Actinomadura physcomitrii sp. nov., a novel actinomycete isolated from moss [Physcomitrium sphaericum (Ludw) Fuernr].</title>
        <authorList>
            <person name="Zhuang X."/>
            <person name="Liu C."/>
        </authorList>
    </citation>
    <scope>NUCLEOTIDE SEQUENCE [LARGE SCALE GENOMIC DNA]</scope>
    <source>
        <strain evidence="4 5">HMC1</strain>
    </source>
</reference>
<feature type="domain" description="SH3b" evidence="3">
    <location>
        <begin position="41"/>
        <end position="105"/>
    </location>
</feature>
<evidence type="ECO:0000256" key="1">
    <source>
        <dbReference type="SAM" id="MobiDB-lite"/>
    </source>
</evidence>
<dbReference type="OrthoDB" id="2989771at2"/>
<evidence type="ECO:0000313" key="4">
    <source>
        <dbReference type="EMBL" id="KAB2351366.1"/>
    </source>
</evidence>
<accession>A0A6H9Z7Z7</accession>
<name>A0A6H9Z7Z7_9ACTN</name>
<comment type="caution">
    <text evidence="4">The sequence shown here is derived from an EMBL/GenBank/DDBJ whole genome shotgun (WGS) entry which is preliminary data.</text>
</comment>
<sequence>MRSTKRIIAVAIATGLAGTATAIPASALAPPPVHKPGVYRLIASRVTADGVNSRSGPSTKFKVAGVHKPGSLLAASGRNSQGWSEVFLSTGGSAWLPSAYLTKGSGTVYKVQGQPGVNIRSGPDAKKFRQVGFLKNGVIVPGTGNAKYKWAQLLLSDGRLVWASTRYLVLMNETLTAPATNTPPANDAPKDSPKVKDTDKRPATRTPPPAEEPAGPPH</sequence>
<gene>
    <name evidence="4" type="ORF">F8566_03670</name>
</gene>
<feature type="region of interest" description="Disordered" evidence="1">
    <location>
        <begin position="177"/>
        <end position="218"/>
    </location>
</feature>
<dbReference type="PROSITE" id="PS51781">
    <property type="entry name" value="SH3B"/>
    <property type="match status" value="1"/>
</dbReference>
<dbReference type="EMBL" id="WBMT01000002">
    <property type="protein sequence ID" value="KAB2351366.1"/>
    <property type="molecule type" value="Genomic_DNA"/>
</dbReference>
<dbReference type="AlphaFoldDB" id="A0A6H9Z7Z7"/>
<organism evidence="4 5">
    <name type="scientific">Actinomadura rudentiformis</name>
    <dbReference type="NCBI Taxonomy" id="359158"/>
    <lineage>
        <taxon>Bacteria</taxon>
        <taxon>Bacillati</taxon>
        <taxon>Actinomycetota</taxon>
        <taxon>Actinomycetes</taxon>
        <taxon>Streptosporangiales</taxon>
        <taxon>Thermomonosporaceae</taxon>
        <taxon>Actinomadura</taxon>
    </lineage>
</organism>